<reference evidence="1" key="1">
    <citation type="journal article" date="2020" name="Stud. Mycol.">
        <title>101 Dothideomycetes genomes: a test case for predicting lifestyles and emergence of pathogens.</title>
        <authorList>
            <person name="Haridas S."/>
            <person name="Albert R."/>
            <person name="Binder M."/>
            <person name="Bloem J."/>
            <person name="Labutti K."/>
            <person name="Salamov A."/>
            <person name="Andreopoulos B."/>
            <person name="Baker S."/>
            <person name="Barry K."/>
            <person name="Bills G."/>
            <person name="Bluhm B."/>
            <person name="Cannon C."/>
            <person name="Castanera R."/>
            <person name="Culley D."/>
            <person name="Daum C."/>
            <person name="Ezra D."/>
            <person name="Gonzalez J."/>
            <person name="Henrissat B."/>
            <person name="Kuo A."/>
            <person name="Liang C."/>
            <person name="Lipzen A."/>
            <person name="Lutzoni F."/>
            <person name="Magnuson J."/>
            <person name="Mondo S."/>
            <person name="Nolan M."/>
            <person name="Ohm R."/>
            <person name="Pangilinan J."/>
            <person name="Park H.-J."/>
            <person name="Ramirez L."/>
            <person name="Alfaro M."/>
            <person name="Sun H."/>
            <person name="Tritt A."/>
            <person name="Yoshinaga Y."/>
            <person name="Zwiers L.-H."/>
            <person name="Turgeon B."/>
            <person name="Goodwin S."/>
            <person name="Spatafora J."/>
            <person name="Crous P."/>
            <person name="Grigoriev I."/>
        </authorList>
    </citation>
    <scope>NUCLEOTIDE SEQUENCE</scope>
    <source>
        <strain evidence="1">CBS 107.79</strain>
    </source>
</reference>
<sequence length="201" mass="23367">MAAVPPFQLKGKALCNPPETTAWQRSTLPTGQLGKEYDSARTVAYLGLAEHWMNERYVCERTSTTMKEFPDEPFTIDAIIDSYPWILDTSGGVKGYLVKVSYSPWLRTRYGGPDSGYEEYHICARDDQGWMERIDHLPEDYDVEWDLDEGRKVRFFSRTWAMENGERETTRYFQDDGGLKGNRDTCYQYWLRTSNEACGLY</sequence>
<evidence type="ECO:0000313" key="1">
    <source>
        <dbReference type="EMBL" id="KAF1973615.1"/>
    </source>
</evidence>
<keyword evidence="2" id="KW-1185">Reference proteome</keyword>
<proteinExistence type="predicted"/>
<accession>A0A6A5V926</accession>
<name>A0A6A5V926_9PLEO</name>
<dbReference type="Proteomes" id="UP000800036">
    <property type="component" value="Unassembled WGS sequence"/>
</dbReference>
<gene>
    <name evidence="1" type="ORF">BU23DRAFT_127499</name>
</gene>
<evidence type="ECO:0000313" key="2">
    <source>
        <dbReference type="Proteomes" id="UP000800036"/>
    </source>
</evidence>
<protein>
    <submittedName>
        <fullName evidence="1">Uncharacterized protein</fullName>
    </submittedName>
</protein>
<dbReference type="AlphaFoldDB" id="A0A6A5V926"/>
<dbReference type="EMBL" id="ML976679">
    <property type="protein sequence ID" value="KAF1973615.1"/>
    <property type="molecule type" value="Genomic_DNA"/>
</dbReference>
<organism evidence="1 2">
    <name type="scientific">Bimuria novae-zelandiae CBS 107.79</name>
    <dbReference type="NCBI Taxonomy" id="1447943"/>
    <lineage>
        <taxon>Eukaryota</taxon>
        <taxon>Fungi</taxon>
        <taxon>Dikarya</taxon>
        <taxon>Ascomycota</taxon>
        <taxon>Pezizomycotina</taxon>
        <taxon>Dothideomycetes</taxon>
        <taxon>Pleosporomycetidae</taxon>
        <taxon>Pleosporales</taxon>
        <taxon>Massarineae</taxon>
        <taxon>Didymosphaeriaceae</taxon>
        <taxon>Bimuria</taxon>
    </lineage>
</organism>